<dbReference type="Gene3D" id="1.10.10.60">
    <property type="entry name" value="Homeodomain-like"/>
    <property type="match status" value="1"/>
</dbReference>
<feature type="compositionally biased region" description="Polar residues" evidence="7">
    <location>
        <begin position="411"/>
        <end position="420"/>
    </location>
</feature>
<dbReference type="FunFam" id="1.10.10.60:FF:000002">
    <property type="entry name" value="Myb family transcription factor"/>
    <property type="match status" value="1"/>
</dbReference>
<reference evidence="10" key="1">
    <citation type="submission" date="2025-08" db="UniProtKB">
        <authorList>
            <consortium name="RefSeq"/>
        </authorList>
    </citation>
    <scope>IDENTIFICATION</scope>
</reference>
<dbReference type="InterPro" id="IPR025756">
    <property type="entry name" value="Myb_CC_LHEQLE"/>
</dbReference>
<dbReference type="NCBIfam" id="TIGR01557">
    <property type="entry name" value="myb_SHAQKYF"/>
    <property type="match status" value="1"/>
</dbReference>
<keyword evidence="9" id="KW-1185">Reference proteome</keyword>
<keyword evidence="6" id="KW-0539">Nucleus</keyword>
<feature type="region of interest" description="Disordered" evidence="7">
    <location>
        <begin position="389"/>
        <end position="477"/>
    </location>
</feature>
<dbReference type="PANTHER" id="PTHR31499">
    <property type="entry name" value="MYB FAMILY TRANSCRIPTION FACTOR PHL11"/>
    <property type="match status" value="1"/>
</dbReference>
<comment type="subcellular location">
    <subcellularLocation>
        <location evidence="1">Nucleus</location>
    </subcellularLocation>
</comment>
<dbReference type="InterPro" id="IPR009057">
    <property type="entry name" value="Homeodomain-like_sf"/>
</dbReference>
<dbReference type="InterPro" id="IPR046955">
    <property type="entry name" value="PHR1-like"/>
</dbReference>
<gene>
    <name evidence="10" type="primary">LOC105180218</name>
</gene>
<dbReference type="RefSeq" id="XP_011102186.1">
    <property type="nucleotide sequence ID" value="XM_011103884.2"/>
</dbReference>
<keyword evidence="3" id="KW-0805">Transcription regulation</keyword>
<dbReference type="GeneID" id="105180218"/>
<name>A0A6I9UNH3_SESIN</name>
<evidence type="ECO:0000256" key="2">
    <source>
        <dbReference type="ARBA" id="ARBA00006783"/>
    </source>
</evidence>
<protein>
    <submittedName>
        <fullName evidence="10">Protein PHOSPHATE STARVATION RESPONSE 1 isoform X2</fullName>
    </submittedName>
</protein>
<keyword evidence="5" id="KW-0804">Transcription</keyword>
<dbReference type="InterPro" id="IPR001005">
    <property type="entry name" value="SANT/Myb"/>
</dbReference>
<dbReference type="GO" id="GO:0003700">
    <property type="term" value="F:DNA-binding transcription factor activity"/>
    <property type="evidence" value="ECO:0007669"/>
    <property type="project" value="InterPro"/>
</dbReference>
<dbReference type="InterPro" id="IPR017930">
    <property type="entry name" value="Myb_dom"/>
</dbReference>
<evidence type="ECO:0000256" key="3">
    <source>
        <dbReference type="ARBA" id="ARBA00023015"/>
    </source>
</evidence>
<evidence type="ECO:0000256" key="6">
    <source>
        <dbReference type="ARBA" id="ARBA00023242"/>
    </source>
</evidence>
<feature type="compositionally biased region" description="Polar residues" evidence="7">
    <location>
        <begin position="468"/>
        <end position="477"/>
    </location>
</feature>
<evidence type="ECO:0000256" key="4">
    <source>
        <dbReference type="ARBA" id="ARBA00023054"/>
    </source>
</evidence>
<dbReference type="GO" id="GO:0003677">
    <property type="term" value="F:DNA binding"/>
    <property type="evidence" value="ECO:0007669"/>
    <property type="project" value="InterPro"/>
</dbReference>
<dbReference type="AlphaFoldDB" id="A0A6I9UNH3"/>
<evidence type="ECO:0000256" key="7">
    <source>
        <dbReference type="SAM" id="MobiDB-lite"/>
    </source>
</evidence>
<evidence type="ECO:0000313" key="9">
    <source>
        <dbReference type="Proteomes" id="UP000504604"/>
    </source>
</evidence>
<dbReference type="PANTHER" id="PTHR31499:SF80">
    <property type="entry name" value="HTH MYB-TYPE DOMAIN-CONTAINING PROTEIN"/>
    <property type="match status" value="1"/>
</dbReference>
<proteinExistence type="inferred from homology"/>
<evidence type="ECO:0000259" key="8">
    <source>
        <dbReference type="PROSITE" id="PS51294"/>
    </source>
</evidence>
<dbReference type="GO" id="GO:0005634">
    <property type="term" value="C:nucleus"/>
    <property type="evidence" value="ECO:0007669"/>
    <property type="project" value="UniProtKB-SubCell"/>
</dbReference>
<evidence type="ECO:0000256" key="1">
    <source>
        <dbReference type="ARBA" id="ARBA00004123"/>
    </source>
</evidence>
<accession>A0A6I9UNH3</accession>
<feature type="region of interest" description="Disordered" evidence="7">
    <location>
        <begin position="1"/>
        <end position="47"/>
    </location>
</feature>
<dbReference type="PROSITE" id="PS51294">
    <property type="entry name" value="HTH_MYB"/>
    <property type="match status" value="1"/>
</dbReference>
<feature type="compositionally biased region" description="Basic and acidic residues" evidence="7">
    <location>
        <begin position="421"/>
        <end position="439"/>
    </location>
</feature>
<dbReference type="Pfam" id="PF00249">
    <property type="entry name" value="Myb_DNA-binding"/>
    <property type="match status" value="1"/>
</dbReference>
<organism evidence="9 10">
    <name type="scientific">Sesamum indicum</name>
    <name type="common">Oriental sesame</name>
    <name type="synonym">Sesamum orientale</name>
    <dbReference type="NCBI Taxonomy" id="4182"/>
    <lineage>
        <taxon>Eukaryota</taxon>
        <taxon>Viridiplantae</taxon>
        <taxon>Streptophyta</taxon>
        <taxon>Embryophyta</taxon>
        <taxon>Tracheophyta</taxon>
        <taxon>Spermatophyta</taxon>
        <taxon>Magnoliopsida</taxon>
        <taxon>eudicotyledons</taxon>
        <taxon>Gunneridae</taxon>
        <taxon>Pentapetalae</taxon>
        <taxon>asterids</taxon>
        <taxon>lamiids</taxon>
        <taxon>Lamiales</taxon>
        <taxon>Pedaliaceae</taxon>
        <taxon>Sesamum</taxon>
    </lineage>
</organism>
<dbReference type="OrthoDB" id="551907at2759"/>
<evidence type="ECO:0000313" key="10">
    <source>
        <dbReference type="RefSeq" id="XP_011102186.1"/>
    </source>
</evidence>
<sequence>MAPALFKKKSSEARPNDMETSGALPRSLRTLPSPSEEKFPKLPDSPQVTLAQELTTNVISSCPSTLSSNNKTIGHLFSSASDHPGNLRGSLMSPDINRPRKLPFIPKPLNDGVSFSSSQLSPSVTPARKLDGYAAEDNDVSWNTDGTENFPDIPLNIHSQNSEDTCTGLTASEDHFKRTDWQDWADQLITVDDALDSNLSDLLVDVNVPELDAKLLELPPEVSSSQPQIHQHQHTPVSSAQSCPLVSSPCASPTIKTRMRWTPELHEAFVDAVNKLGGSERATPKGVLKLMNVEGLTIYHVKSHLQKYRTARYKPESSEGTSEKKSKTVSEITSLDLKTKMDITEALRLQMEVQKQLHEQLEIQRNLQLRIEEQGKHLQIMFEQQRKMEEEKLKASSANVDEPSQPPTIEKQPSVSNVKAESSEHDHASTHEIPNKEEMSCETTALEEHELDDSESSPPSKRARADETGSSSTTLVT</sequence>
<feature type="domain" description="HTH myb-type" evidence="8">
    <location>
        <begin position="252"/>
        <end position="313"/>
    </location>
</feature>
<dbReference type="Proteomes" id="UP000504604">
    <property type="component" value="Unplaced"/>
</dbReference>
<dbReference type="Pfam" id="PF14379">
    <property type="entry name" value="Myb_CC_LHEQLE"/>
    <property type="match status" value="1"/>
</dbReference>
<evidence type="ECO:0000256" key="5">
    <source>
        <dbReference type="ARBA" id="ARBA00023163"/>
    </source>
</evidence>
<dbReference type="InterPro" id="IPR006447">
    <property type="entry name" value="Myb_dom_plants"/>
</dbReference>
<comment type="similarity">
    <text evidence="2">Belongs to the MYB-CC family.</text>
</comment>
<dbReference type="SUPFAM" id="SSF46689">
    <property type="entry name" value="Homeodomain-like"/>
    <property type="match status" value="1"/>
</dbReference>
<keyword evidence="4" id="KW-0175">Coiled coil</keyword>